<accession>A0A5C6UHQ6</accession>
<dbReference type="InterPro" id="IPR012910">
    <property type="entry name" value="Plug_dom"/>
</dbReference>
<dbReference type="GO" id="GO:0006826">
    <property type="term" value="P:iron ion transport"/>
    <property type="evidence" value="ECO:0007669"/>
    <property type="project" value="UniProtKB-KW"/>
</dbReference>
<dbReference type="AlphaFoldDB" id="A0A5C6UHQ6"/>
<organism evidence="16 17">
    <name type="scientific">Sphingomonas ginsenosidivorax</name>
    <dbReference type="NCBI Taxonomy" id="862135"/>
    <lineage>
        <taxon>Bacteria</taxon>
        <taxon>Pseudomonadati</taxon>
        <taxon>Pseudomonadota</taxon>
        <taxon>Alphaproteobacteria</taxon>
        <taxon>Sphingomonadales</taxon>
        <taxon>Sphingomonadaceae</taxon>
        <taxon>Sphingomonas</taxon>
    </lineage>
</organism>
<evidence type="ECO:0000256" key="13">
    <source>
        <dbReference type="SAM" id="SignalP"/>
    </source>
</evidence>
<evidence type="ECO:0000256" key="11">
    <source>
        <dbReference type="PROSITE-ProRule" id="PRU01360"/>
    </source>
</evidence>
<evidence type="ECO:0000256" key="10">
    <source>
        <dbReference type="ARBA" id="ARBA00023237"/>
    </source>
</evidence>
<sequence>MSMRLAVLLCAAAMPVAAVPAFAETPAPDVAVNDPAATDASDGLPEVIVTARRRAEDAQTVPAALSVVGGALIDQSFTVNTQGLTTLIPSLNYSSANPRNTAFTIRGLGSSVVAVSQANDGLEPGVGFYVDQVYHARPATAAFDFADIEQVEELRGPQGTLFGKNTTAGALNVTTRAPTFTREGFAEISYGERNFVQAKGWASGPITDSIAYRISGVSTRRDGVIDNIRTGRDTNTLGTQAVRGQLLFKPDDTIQMRVIADFTNFQAYCCGQVYLRTGTSLRAANRQFGGPTGLAAQFGYTPASTNPYDRVTDIDGPLGVDTNEGGVSAITDWNLGFATLTSVSAWRFWNWDAENDRDYTGIPVQLSQHIPSRQDQYSQELRLASNGTGPLSYVAGLYGFRQKLVGRPISIYGPAAARYLIGTTTGAANTPVPSNLLDGYGQDGRTDFRSLSYAAFGEVNWRIVPRLTATLGLRYTQEDKDGYYTTTVSGGPATTNAALVAARLGVLRPQSYEAHDSDGSLSGRGNIAWQATDSMMAYASYARGFKSGGINMSGLPLDNANRPVLATAVVRPERNETYEAGIKTSLFDRRLIFNIDGFYTKVHDFQATVVENSLTQTVQLRGYLSNIPEVTVKGIEADVTAILLPGLSARTSVAYSDGTYSDYPAGPCPLEVQTAATTQCSLTGRRLASLPRFALTAGLDYTRPVGTGAVFAHVDTASRSGYNGDPSLSRFTYIRGYTLTNANIGYRFADGLELIMWARNLFDADYIQNLTIQAGNSGLILGAPSDPRTIGGTVRFRI</sequence>
<evidence type="ECO:0000313" key="16">
    <source>
        <dbReference type="EMBL" id="TXC72287.1"/>
    </source>
</evidence>
<keyword evidence="7" id="KW-0406">Ion transport</keyword>
<evidence type="ECO:0000313" key="17">
    <source>
        <dbReference type="Proteomes" id="UP000321250"/>
    </source>
</evidence>
<dbReference type="PROSITE" id="PS52016">
    <property type="entry name" value="TONB_DEPENDENT_REC_3"/>
    <property type="match status" value="1"/>
</dbReference>
<keyword evidence="13" id="KW-0732">Signal</keyword>
<gene>
    <name evidence="16" type="ORF">FSB78_16040</name>
</gene>
<dbReference type="RefSeq" id="WP_147083562.1">
    <property type="nucleotide sequence ID" value="NZ_VOQR01000001.1"/>
</dbReference>
<comment type="caution">
    <text evidence="16">The sequence shown here is derived from an EMBL/GenBank/DDBJ whole genome shotgun (WGS) entry which is preliminary data.</text>
</comment>
<dbReference type="InterPro" id="IPR039426">
    <property type="entry name" value="TonB-dep_rcpt-like"/>
</dbReference>
<protein>
    <submittedName>
        <fullName evidence="16">TonB-dependent receptor</fullName>
    </submittedName>
</protein>
<feature type="signal peptide" evidence="13">
    <location>
        <begin position="1"/>
        <end position="23"/>
    </location>
</feature>
<dbReference type="OrthoDB" id="9760333at2"/>
<evidence type="ECO:0000256" key="7">
    <source>
        <dbReference type="ARBA" id="ARBA00023065"/>
    </source>
</evidence>
<evidence type="ECO:0000256" key="9">
    <source>
        <dbReference type="ARBA" id="ARBA00023136"/>
    </source>
</evidence>
<dbReference type="EMBL" id="VOQR01000001">
    <property type="protein sequence ID" value="TXC72287.1"/>
    <property type="molecule type" value="Genomic_DNA"/>
</dbReference>
<keyword evidence="3 11" id="KW-1134">Transmembrane beta strand</keyword>
<evidence type="ECO:0000256" key="6">
    <source>
        <dbReference type="ARBA" id="ARBA00023004"/>
    </source>
</evidence>
<dbReference type="Gene3D" id="2.40.170.20">
    <property type="entry name" value="TonB-dependent receptor, beta-barrel domain"/>
    <property type="match status" value="1"/>
</dbReference>
<evidence type="ECO:0000256" key="4">
    <source>
        <dbReference type="ARBA" id="ARBA00022496"/>
    </source>
</evidence>
<dbReference type="Pfam" id="PF07715">
    <property type="entry name" value="Plug"/>
    <property type="match status" value="1"/>
</dbReference>
<feature type="domain" description="TonB-dependent receptor-like beta-barrel" evidence="14">
    <location>
        <begin position="283"/>
        <end position="761"/>
    </location>
</feature>
<proteinExistence type="inferred from homology"/>
<dbReference type="PANTHER" id="PTHR32552">
    <property type="entry name" value="FERRICHROME IRON RECEPTOR-RELATED"/>
    <property type="match status" value="1"/>
</dbReference>
<keyword evidence="17" id="KW-1185">Reference proteome</keyword>
<keyword evidence="9 11" id="KW-0472">Membrane</keyword>
<feature type="chain" id="PRO_5022793807" evidence="13">
    <location>
        <begin position="24"/>
        <end position="798"/>
    </location>
</feature>
<evidence type="ECO:0000256" key="8">
    <source>
        <dbReference type="ARBA" id="ARBA00023077"/>
    </source>
</evidence>
<dbReference type="InterPro" id="IPR036942">
    <property type="entry name" value="Beta-barrel_TonB_sf"/>
</dbReference>
<keyword evidence="5 11" id="KW-0812">Transmembrane</keyword>
<reference evidence="16 17" key="1">
    <citation type="journal article" date="2013" name="Antonie Van Leeuwenhoek">
        <title>Sphingomonas ginsenosidivorax sp. nov., with the ability to transform ginsenosides.</title>
        <authorList>
            <person name="Jin X.F."/>
            <person name="Kim J.K."/>
            <person name="Liu Q.M."/>
            <person name="Kang M.S."/>
            <person name="He D."/>
            <person name="Jin F.X."/>
            <person name="Kim S.C."/>
            <person name="Im W.T."/>
        </authorList>
    </citation>
    <scope>NUCLEOTIDE SEQUENCE [LARGE SCALE GENOMIC DNA]</scope>
    <source>
        <strain evidence="16 17">KHI67</strain>
    </source>
</reference>
<evidence type="ECO:0000259" key="15">
    <source>
        <dbReference type="Pfam" id="PF07715"/>
    </source>
</evidence>
<evidence type="ECO:0000256" key="2">
    <source>
        <dbReference type="ARBA" id="ARBA00022448"/>
    </source>
</evidence>
<evidence type="ECO:0000259" key="14">
    <source>
        <dbReference type="Pfam" id="PF00593"/>
    </source>
</evidence>
<evidence type="ECO:0000256" key="1">
    <source>
        <dbReference type="ARBA" id="ARBA00004571"/>
    </source>
</evidence>
<keyword evidence="2 11" id="KW-0813">Transport</keyword>
<evidence type="ECO:0000256" key="12">
    <source>
        <dbReference type="RuleBase" id="RU003357"/>
    </source>
</evidence>
<dbReference type="InterPro" id="IPR000531">
    <property type="entry name" value="Beta-barrel_TonB"/>
</dbReference>
<keyword evidence="6" id="KW-0408">Iron</keyword>
<dbReference type="Pfam" id="PF00593">
    <property type="entry name" value="TonB_dep_Rec_b-barrel"/>
    <property type="match status" value="1"/>
</dbReference>
<dbReference type="SUPFAM" id="SSF56935">
    <property type="entry name" value="Porins"/>
    <property type="match status" value="1"/>
</dbReference>
<keyword evidence="8 12" id="KW-0798">TonB box</keyword>
<comment type="similarity">
    <text evidence="11 12">Belongs to the TonB-dependent receptor family.</text>
</comment>
<feature type="domain" description="TonB-dependent receptor plug" evidence="15">
    <location>
        <begin position="58"/>
        <end position="170"/>
    </location>
</feature>
<comment type="subcellular location">
    <subcellularLocation>
        <location evidence="1 11">Cell outer membrane</location>
        <topology evidence="1 11">Multi-pass membrane protein</topology>
    </subcellularLocation>
</comment>
<evidence type="ECO:0000256" key="5">
    <source>
        <dbReference type="ARBA" id="ARBA00022692"/>
    </source>
</evidence>
<dbReference type="Proteomes" id="UP000321250">
    <property type="component" value="Unassembled WGS sequence"/>
</dbReference>
<evidence type="ECO:0000256" key="3">
    <source>
        <dbReference type="ARBA" id="ARBA00022452"/>
    </source>
</evidence>
<keyword evidence="16" id="KW-0675">Receptor</keyword>
<name>A0A5C6UHQ6_9SPHN</name>
<dbReference type="GO" id="GO:0009279">
    <property type="term" value="C:cell outer membrane"/>
    <property type="evidence" value="ECO:0007669"/>
    <property type="project" value="UniProtKB-SubCell"/>
</dbReference>
<keyword evidence="4" id="KW-0410">Iron transport</keyword>
<dbReference type="PANTHER" id="PTHR32552:SF81">
    <property type="entry name" value="TONB-DEPENDENT OUTER MEMBRANE RECEPTOR"/>
    <property type="match status" value="1"/>
</dbReference>
<keyword evidence="10 11" id="KW-0998">Cell outer membrane</keyword>